<dbReference type="EMBL" id="JAGIOJ010000001">
    <property type="protein sequence ID" value="MBP2398291.1"/>
    <property type="molecule type" value="Genomic_DNA"/>
</dbReference>
<name>A0ABS4XP56_GLUPR</name>
<keyword evidence="2" id="KW-1185">Reference proteome</keyword>
<comment type="caution">
    <text evidence="1">The sequence shown here is derived from an EMBL/GenBank/DDBJ whole genome shotgun (WGS) entry which is preliminary data.</text>
</comment>
<organism evidence="1 2">
    <name type="scientific">Glutamicibacter protophormiae</name>
    <name type="common">Brevibacterium protophormiae</name>
    <dbReference type="NCBI Taxonomy" id="37930"/>
    <lineage>
        <taxon>Bacteria</taxon>
        <taxon>Bacillati</taxon>
        <taxon>Actinomycetota</taxon>
        <taxon>Actinomycetes</taxon>
        <taxon>Micrococcales</taxon>
        <taxon>Micrococcaceae</taxon>
        <taxon>Glutamicibacter</taxon>
    </lineage>
</organism>
<accession>A0ABS4XP56</accession>
<gene>
    <name evidence="1" type="ORF">JOF39_001372</name>
</gene>
<proteinExistence type="predicted"/>
<sequence length="195" mass="21221">MGLFSKKSAEPASHRIDVHFAQPMTVRLRQQQEQALLEVATARPQCTARVVASGTAISDHEEPLSSDVQFEVSCPDVKKLVAAFSSWLMANGLARGSWMEVDGERTALGTSEYVLLRTRLAEESDADLEATVLALHRALGDGTIGWHEDVYFRFDGPVFVFNGDSARAIMDALAEELAKHPLLRKAELVAANAAG</sequence>
<protein>
    <submittedName>
        <fullName evidence="1">Uncharacterized protein</fullName>
    </submittedName>
</protein>
<evidence type="ECO:0000313" key="2">
    <source>
        <dbReference type="Proteomes" id="UP001195422"/>
    </source>
</evidence>
<dbReference type="Proteomes" id="UP001195422">
    <property type="component" value="Unassembled WGS sequence"/>
</dbReference>
<evidence type="ECO:0000313" key="1">
    <source>
        <dbReference type="EMBL" id="MBP2398291.1"/>
    </source>
</evidence>
<reference evidence="1 2" key="1">
    <citation type="submission" date="2021-03" db="EMBL/GenBank/DDBJ databases">
        <title>Sequencing the genomes of 1000 actinobacteria strains.</title>
        <authorList>
            <person name="Klenk H.-P."/>
        </authorList>
    </citation>
    <scope>NUCLEOTIDE SEQUENCE [LARGE SCALE GENOMIC DNA]</scope>
    <source>
        <strain evidence="1 2">DSM 20168</strain>
    </source>
</reference>
<dbReference type="RefSeq" id="WP_188948439.1">
    <property type="nucleotide sequence ID" value="NZ_BMPH01000007.1"/>
</dbReference>